<protein>
    <submittedName>
        <fullName evidence="1">Uncharacterized protein</fullName>
    </submittedName>
</protein>
<dbReference type="EMBL" id="MT143980">
    <property type="protein sequence ID" value="QJA44742.1"/>
    <property type="molecule type" value="Genomic_DNA"/>
</dbReference>
<proteinExistence type="predicted"/>
<organism evidence="1">
    <name type="scientific">viral metagenome</name>
    <dbReference type="NCBI Taxonomy" id="1070528"/>
    <lineage>
        <taxon>unclassified sequences</taxon>
        <taxon>metagenomes</taxon>
        <taxon>organismal metagenomes</taxon>
    </lineage>
</organism>
<dbReference type="AlphaFoldDB" id="A0A6H1ZBA5"/>
<gene>
    <name evidence="1" type="ORF">TM448A00147_0001</name>
    <name evidence="2" type="ORF">TM448B00305_0010</name>
</gene>
<dbReference type="EMBL" id="MT144608">
    <property type="protein sequence ID" value="QJH94889.1"/>
    <property type="molecule type" value="Genomic_DNA"/>
</dbReference>
<reference evidence="1" key="1">
    <citation type="submission" date="2020-03" db="EMBL/GenBank/DDBJ databases">
        <title>The deep terrestrial virosphere.</title>
        <authorList>
            <person name="Holmfeldt K."/>
            <person name="Nilsson E."/>
            <person name="Simone D."/>
            <person name="Lopez-Fernandez M."/>
            <person name="Wu X."/>
            <person name="de Brujin I."/>
            <person name="Lundin D."/>
            <person name="Andersson A."/>
            <person name="Bertilsson S."/>
            <person name="Dopson M."/>
        </authorList>
    </citation>
    <scope>NUCLEOTIDE SEQUENCE</scope>
    <source>
        <strain evidence="1">TM448A00147</strain>
        <strain evidence="2">TM448B00305</strain>
    </source>
</reference>
<evidence type="ECO:0000313" key="2">
    <source>
        <dbReference type="EMBL" id="QJH94889.1"/>
    </source>
</evidence>
<sequence length="60" mass="6702">MKTMTDDKPDMAAICEAVAEILALNKSKADESHCSLARRFGYGATTVRYACNRVTWRHVP</sequence>
<name>A0A6H1ZBA5_9ZZZZ</name>
<evidence type="ECO:0000313" key="1">
    <source>
        <dbReference type="EMBL" id="QJA44742.1"/>
    </source>
</evidence>
<accession>A0A6H1ZBA5</accession>